<evidence type="ECO:0000256" key="7">
    <source>
        <dbReference type="ARBA" id="ARBA00023136"/>
    </source>
</evidence>
<evidence type="ECO:0000313" key="16">
    <source>
        <dbReference type="Proteomes" id="UP001325479"/>
    </source>
</evidence>
<accession>A0ABZ0WL05</accession>
<dbReference type="PANTHER" id="PTHR32552">
    <property type="entry name" value="FERRICHROME IRON RECEPTOR-RELATED"/>
    <property type="match status" value="1"/>
</dbReference>
<keyword evidence="5 10" id="KW-0812">Transmembrane</keyword>
<dbReference type="NCBIfam" id="TIGR01783">
    <property type="entry name" value="TonB-siderophor"/>
    <property type="match status" value="1"/>
</dbReference>
<dbReference type="Proteomes" id="UP001325479">
    <property type="component" value="Chromosome"/>
</dbReference>
<evidence type="ECO:0000256" key="11">
    <source>
        <dbReference type="RuleBase" id="RU003357"/>
    </source>
</evidence>
<gene>
    <name evidence="15" type="ORF">U0042_29260</name>
</gene>
<evidence type="ECO:0000256" key="9">
    <source>
        <dbReference type="ARBA" id="ARBA00023237"/>
    </source>
</evidence>
<dbReference type="InterPro" id="IPR012910">
    <property type="entry name" value="Plug_dom"/>
</dbReference>
<dbReference type="Gene3D" id="2.170.130.10">
    <property type="entry name" value="TonB-dependent receptor, plug domain"/>
    <property type="match status" value="1"/>
</dbReference>
<evidence type="ECO:0000256" key="1">
    <source>
        <dbReference type="ARBA" id="ARBA00004571"/>
    </source>
</evidence>
<evidence type="ECO:0000259" key="13">
    <source>
        <dbReference type="Pfam" id="PF00593"/>
    </source>
</evidence>
<dbReference type="InterPro" id="IPR039426">
    <property type="entry name" value="TonB-dep_rcpt-like"/>
</dbReference>
<evidence type="ECO:0000256" key="12">
    <source>
        <dbReference type="SAM" id="MobiDB-lite"/>
    </source>
</evidence>
<evidence type="ECO:0000256" key="8">
    <source>
        <dbReference type="ARBA" id="ARBA00023170"/>
    </source>
</evidence>
<keyword evidence="6 11" id="KW-0798">TonB box</keyword>
<keyword evidence="4 10" id="KW-1134">Transmembrane beta strand</keyword>
<keyword evidence="9 10" id="KW-0998">Cell outer membrane</keyword>
<comment type="similarity">
    <text evidence="2 10 11">Belongs to the TonB-dependent receptor family.</text>
</comment>
<feature type="domain" description="TonB-dependent receptor-like beta-barrel" evidence="13">
    <location>
        <begin position="255"/>
        <end position="700"/>
    </location>
</feature>
<evidence type="ECO:0000256" key="4">
    <source>
        <dbReference type="ARBA" id="ARBA00022452"/>
    </source>
</evidence>
<dbReference type="Pfam" id="PF00593">
    <property type="entry name" value="TonB_dep_Rec_b-barrel"/>
    <property type="match status" value="1"/>
</dbReference>
<dbReference type="RefSeq" id="WP_232833395.1">
    <property type="nucleotide sequence ID" value="NZ_CP139965.1"/>
</dbReference>
<dbReference type="SUPFAM" id="SSF56935">
    <property type="entry name" value="Porins"/>
    <property type="match status" value="1"/>
</dbReference>
<dbReference type="Pfam" id="PF07715">
    <property type="entry name" value="Plug"/>
    <property type="match status" value="1"/>
</dbReference>
<keyword evidence="7 10" id="KW-0472">Membrane</keyword>
<dbReference type="InterPro" id="IPR010105">
    <property type="entry name" value="TonB_sidphr_rcpt"/>
</dbReference>
<sequence>MRADAAEVETVVDTAAAGAAGGKAAEAGAETGADTGAKGRADAQAEAKPDTTPALPTVKVRASKPLDETGYQPRRATVATRTDSPLIDVPQAVNVVTQQQIEDRAPDSLADALAAVPGVRMGNTLGGTLDAIVKRGFGDNRDNSILRDGMQSVQPRNFTPTTERIEVLKGPASMLYGIQDPGGMINVVTKKPQLEAQNSVSGFASSYGGGGAQIDLTGPIGTSGLAYRLIADHQRVDYWRNFGQTRQETIAPSLAWYGRDTTVLLQYEHMNYSVPFDRGTLIDTRTGNPVAIPADERLDERYNVSTGRSDAFNLRVDHKLSPNWTVHAGYGYNRTYYNDWQARVLSANFNTGVLTRRVDSTQNGVQDVHNLTLNLEGKVQLFGLQHDVLAGVDYMRNYRVLGDLYRGKNNSSFNLYAPVYGLLSQTSTLSKADSDQTDKLISRGAFVQDAVHLGERWIVMGGLRYESFGELTGKGRPFVTGANVHADKVVPRAGVVYKIDPAWSLYASYSQSFRPNTSIAQPIGDLPPEEANAWEAGSKLVTDQLTASVALFDIHKRNIQTTETINGVNYTRNAGRARSRGLELEANGKLSNTWSVIGSYTYTEARYADDPKLAGNPLPNAPKHAGALYLTHDFGNVGAAPVSGRVRAGVGGRVFSSLPVGDGTGKVYHLPWGHVVDAFVAWDSRIYGRSIAWQLNAKNLFNSTYYTSSCCTGLPFVTLGESREFLLSARLDF</sequence>
<dbReference type="InterPro" id="IPR037066">
    <property type="entry name" value="Plug_dom_sf"/>
</dbReference>
<organism evidence="15 16">
    <name type="scientific">Paraburkholderia kururiensis</name>
    <dbReference type="NCBI Taxonomy" id="984307"/>
    <lineage>
        <taxon>Bacteria</taxon>
        <taxon>Pseudomonadati</taxon>
        <taxon>Pseudomonadota</taxon>
        <taxon>Betaproteobacteria</taxon>
        <taxon>Burkholderiales</taxon>
        <taxon>Burkholderiaceae</taxon>
        <taxon>Paraburkholderia</taxon>
    </lineage>
</organism>
<dbReference type="Gene3D" id="2.40.170.20">
    <property type="entry name" value="TonB-dependent receptor, beta-barrel domain"/>
    <property type="match status" value="1"/>
</dbReference>
<name>A0ABZ0WL05_9BURK</name>
<dbReference type="EMBL" id="CP139965">
    <property type="protein sequence ID" value="WQD78052.1"/>
    <property type="molecule type" value="Genomic_DNA"/>
</dbReference>
<keyword evidence="3 10" id="KW-0813">Transport</keyword>
<feature type="region of interest" description="Disordered" evidence="12">
    <location>
        <begin position="1"/>
        <end position="71"/>
    </location>
</feature>
<evidence type="ECO:0000256" key="6">
    <source>
        <dbReference type="ARBA" id="ARBA00023077"/>
    </source>
</evidence>
<evidence type="ECO:0000256" key="2">
    <source>
        <dbReference type="ARBA" id="ARBA00009810"/>
    </source>
</evidence>
<dbReference type="InterPro" id="IPR000531">
    <property type="entry name" value="Beta-barrel_TonB"/>
</dbReference>
<feature type="compositionally biased region" description="Low complexity" evidence="12">
    <location>
        <begin position="8"/>
        <end position="36"/>
    </location>
</feature>
<evidence type="ECO:0000256" key="3">
    <source>
        <dbReference type="ARBA" id="ARBA00022448"/>
    </source>
</evidence>
<dbReference type="PANTHER" id="PTHR32552:SF85">
    <property type="entry name" value="BLL7968 PROTEIN"/>
    <property type="match status" value="1"/>
</dbReference>
<comment type="subcellular location">
    <subcellularLocation>
        <location evidence="1 10">Cell outer membrane</location>
        <topology evidence="1 10">Multi-pass membrane protein</topology>
    </subcellularLocation>
</comment>
<feature type="compositionally biased region" description="Basic and acidic residues" evidence="12">
    <location>
        <begin position="37"/>
        <end position="49"/>
    </location>
</feature>
<evidence type="ECO:0000256" key="10">
    <source>
        <dbReference type="PROSITE-ProRule" id="PRU01360"/>
    </source>
</evidence>
<dbReference type="InterPro" id="IPR036942">
    <property type="entry name" value="Beta-barrel_TonB_sf"/>
</dbReference>
<protein>
    <submittedName>
        <fullName evidence="15">TonB-dependent siderophore receptor</fullName>
    </submittedName>
</protein>
<keyword evidence="16" id="KW-1185">Reference proteome</keyword>
<dbReference type="CDD" id="cd01347">
    <property type="entry name" value="ligand_gated_channel"/>
    <property type="match status" value="1"/>
</dbReference>
<evidence type="ECO:0000313" key="15">
    <source>
        <dbReference type="EMBL" id="WQD78052.1"/>
    </source>
</evidence>
<dbReference type="PROSITE" id="PS52016">
    <property type="entry name" value="TONB_DEPENDENT_REC_3"/>
    <property type="match status" value="1"/>
</dbReference>
<reference evidence="15 16" key="1">
    <citation type="submission" date="2023-12" db="EMBL/GenBank/DDBJ databases">
        <title>Genome sequencing and assembly of bacterial species from a model synthetic community.</title>
        <authorList>
            <person name="Hogle S.L."/>
        </authorList>
    </citation>
    <scope>NUCLEOTIDE SEQUENCE [LARGE SCALE GENOMIC DNA]</scope>
    <source>
        <strain evidence="15 16">HAMBI 2494</strain>
    </source>
</reference>
<feature type="domain" description="TonB-dependent receptor plug" evidence="14">
    <location>
        <begin position="86"/>
        <end position="183"/>
    </location>
</feature>
<evidence type="ECO:0000256" key="5">
    <source>
        <dbReference type="ARBA" id="ARBA00022692"/>
    </source>
</evidence>
<evidence type="ECO:0000259" key="14">
    <source>
        <dbReference type="Pfam" id="PF07715"/>
    </source>
</evidence>
<keyword evidence="8 15" id="KW-0675">Receptor</keyword>
<proteinExistence type="inferred from homology"/>